<accession>X1C2U1</accession>
<sequence length="86" mass="9474">MRKNTLISGIVLLAIGLIMWVIGGMALRNLSVSVQLARIYGNASQYDAQLVFWGFFVFIGFILFIIGIILSIVGAVSQEKIFPLIN</sequence>
<keyword evidence="1" id="KW-0812">Transmembrane</keyword>
<evidence type="ECO:0000313" key="2">
    <source>
        <dbReference type="EMBL" id="GAG78706.1"/>
    </source>
</evidence>
<name>X1C2U1_9ZZZZ</name>
<keyword evidence="1" id="KW-1133">Transmembrane helix</keyword>
<proteinExistence type="predicted"/>
<protein>
    <submittedName>
        <fullName evidence="2">Uncharacterized protein</fullName>
    </submittedName>
</protein>
<organism evidence="2">
    <name type="scientific">marine sediment metagenome</name>
    <dbReference type="NCBI Taxonomy" id="412755"/>
    <lineage>
        <taxon>unclassified sequences</taxon>
        <taxon>metagenomes</taxon>
        <taxon>ecological metagenomes</taxon>
    </lineage>
</organism>
<feature type="transmembrane region" description="Helical" evidence="1">
    <location>
        <begin position="50"/>
        <end position="76"/>
    </location>
</feature>
<feature type="non-terminal residue" evidence="2">
    <location>
        <position position="86"/>
    </location>
</feature>
<feature type="transmembrane region" description="Helical" evidence="1">
    <location>
        <begin position="7"/>
        <end position="30"/>
    </location>
</feature>
<reference evidence="2" key="1">
    <citation type="journal article" date="2014" name="Front. Microbiol.">
        <title>High frequency of phylogenetically diverse reductive dehalogenase-homologous genes in deep subseafloor sedimentary metagenomes.</title>
        <authorList>
            <person name="Kawai M."/>
            <person name="Futagami T."/>
            <person name="Toyoda A."/>
            <person name="Takaki Y."/>
            <person name="Nishi S."/>
            <person name="Hori S."/>
            <person name="Arai W."/>
            <person name="Tsubouchi T."/>
            <person name="Morono Y."/>
            <person name="Uchiyama I."/>
            <person name="Ito T."/>
            <person name="Fujiyama A."/>
            <person name="Inagaki F."/>
            <person name="Takami H."/>
        </authorList>
    </citation>
    <scope>NUCLEOTIDE SEQUENCE</scope>
    <source>
        <strain evidence="2">Expedition CK06-06</strain>
    </source>
</reference>
<evidence type="ECO:0000256" key="1">
    <source>
        <dbReference type="SAM" id="Phobius"/>
    </source>
</evidence>
<gene>
    <name evidence="2" type="ORF">S01H4_31225</name>
</gene>
<keyword evidence="1" id="KW-0472">Membrane</keyword>
<dbReference type="EMBL" id="BART01016198">
    <property type="protein sequence ID" value="GAG78706.1"/>
    <property type="molecule type" value="Genomic_DNA"/>
</dbReference>
<comment type="caution">
    <text evidence="2">The sequence shown here is derived from an EMBL/GenBank/DDBJ whole genome shotgun (WGS) entry which is preliminary data.</text>
</comment>
<dbReference type="AlphaFoldDB" id="X1C2U1"/>